<dbReference type="GO" id="GO:0055085">
    <property type="term" value="P:transmembrane transport"/>
    <property type="evidence" value="ECO:0007669"/>
    <property type="project" value="InterPro"/>
</dbReference>
<evidence type="ECO:0000256" key="2">
    <source>
        <dbReference type="SAM" id="Coils"/>
    </source>
</evidence>
<evidence type="ECO:0000256" key="1">
    <source>
        <dbReference type="ARBA" id="ARBA00004196"/>
    </source>
</evidence>
<dbReference type="Pfam" id="PF25917">
    <property type="entry name" value="BSH_RND"/>
    <property type="match status" value="1"/>
</dbReference>
<dbReference type="Pfam" id="PF25963">
    <property type="entry name" value="Beta-barrel_AAEA"/>
    <property type="match status" value="1"/>
</dbReference>
<keyword evidence="3" id="KW-0812">Transmembrane</keyword>
<keyword evidence="3" id="KW-1133">Transmembrane helix</keyword>
<dbReference type="InterPro" id="IPR058634">
    <property type="entry name" value="AaeA-lik-b-barrel"/>
</dbReference>
<feature type="domain" description="p-hydroxybenzoic acid efflux pump subunit AaeA-like beta-barrel" evidence="5">
    <location>
        <begin position="258"/>
        <end position="349"/>
    </location>
</feature>
<dbReference type="EMBL" id="JAESVP010000004">
    <property type="protein sequence ID" value="MBL4928353.1"/>
    <property type="molecule type" value="Genomic_DNA"/>
</dbReference>
<sequence>MSKMTTDNAAPADAVLPQRRSRLKRNLLMASVPLVLLVAAGGWWMTSGGKEKTDNAYLHQARLSVAPQLGGRVIAVEVADNQPVKAGDLLFRIDPEPSRIALRRAEVGLDAARLDVQRLKAAYAEAVAQAKLAHDTADYQASNLTRQSALATKGVATDSSLDDARHAAKAAAEQAAAADIGVQAALAALGGDPQAAVDDHPEVQAALVAREGAAYDMKQTEVHAPADGVIYQASSFRTGQMVSSGQTAFTLVETGETWVEANFKETQLADIRVGQPVEVVLDASRGTRLEGKVMAIGAGTGSEFSLLPAQNATGNWVKVEQRVPVRIELTDLSNAPLLASGLSAEVVVNTSSVDAPAGAAVAGAVTQ</sequence>
<protein>
    <submittedName>
        <fullName evidence="6">HlyD family secretion protein</fullName>
    </submittedName>
</protein>
<keyword evidence="7" id="KW-1185">Reference proteome</keyword>
<comment type="subcellular location">
    <subcellularLocation>
        <location evidence="1">Cell envelope</location>
    </subcellularLocation>
</comment>
<dbReference type="SUPFAM" id="SSF111369">
    <property type="entry name" value="HlyD-like secretion proteins"/>
    <property type="match status" value="1"/>
</dbReference>
<dbReference type="PANTHER" id="PTHR30386:SF19">
    <property type="entry name" value="MULTIDRUG EXPORT PROTEIN EMRA-RELATED"/>
    <property type="match status" value="1"/>
</dbReference>
<accession>A0A8J7MQM8</accession>
<evidence type="ECO:0000259" key="5">
    <source>
        <dbReference type="Pfam" id="PF25963"/>
    </source>
</evidence>
<evidence type="ECO:0000256" key="3">
    <source>
        <dbReference type="SAM" id="Phobius"/>
    </source>
</evidence>
<dbReference type="Gene3D" id="2.40.50.100">
    <property type="match status" value="1"/>
</dbReference>
<proteinExistence type="predicted"/>
<dbReference type="InterPro" id="IPR058625">
    <property type="entry name" value="MdtA-like_BSH"/>
</dbReference>
<keyword evidence="3" id="KW-0472">Membrane</keyword>
<dbReference type="GO" id="GO:0030313">
    <property type="term" value="C:cell envelope"/>
    <property type="evidence" value="ECO:0007669"/>
    <property type="project" value="UniProtKB-SubCell"/>
</dbReference>
<name>A0A8J7MQM8_9RHOB</name>
<feature type="coiled-coil region" evidence="2">
    <location>
        <begin position="102"/>
        <end position="129"/>
    </location>
</feature>
<gene>
    <name evidence="6" type="ORF">JI744_09575</name>
</gene>
<feature type="domain" description="Multidrug resistance protein MdtA-like barrel-sandwich hybrid" evidence="4">
    <location>
        <begin position="64"/>
        <end position="252"/>
    </location>
</feature>
<dbReference type="PANTHER" id="PTHR30386">
    <property type="entry name" value="MEMBRANE FUSION SUBUNIT OF EMRAB-TOLC MULTIDRUG EFFLUX PUMP"/>
    <property type="match status" value="1"/>
</dbReference>
<reference evidence="6" key="1">
    <citation type="submission" date="2021-01" db="EMBL/GenBank/DDBJ databases">
        <title>Genome seq and assembly of Tabrizicola sp. KVB23.</title>
        <authorList>
            <person name="Chhetri G."/>
        </authorList>
    </citation>
    <scope>NUCLEOTIDE SEQUENCE</scope>
    <source>
        <strain evidence="6">KVB23</strain>
    </source>
</reference>
<evidence type="ECO:0000313" key="6">
    <source>
        <dbReference type="EMBL" id="MBL4928353.1"/>
    </source>
</evidence>
<organism evidence="6 7">
    <name type="scientific">Fuscibacter oryzae</name>
    <dbReference type="NCBI Taxonomy" id="2803939"/>
    <lineage>
        <taxon>Bacteria</taxon>
        <taxon>Pseudomonadati</taxon>
        <taxon>Pseudomonadota</taxon>
        <taxon>Alphaproteobacteria</taxon>
        <taxon>Rhodobacterales</taxon>
        <taxon>Paracoccaceae</taxon>
        <taxon>Fuscibacter</taxon>
    </lineage>
</organism>
<keyword evidence="2" id="KW-0175">Coiled coil</keyword>
<dbReference type="Proteomes" id="UP000619033">
    <property type="component" value="Unassembled WGS sequence"/>
</dbReference>
<evidence type="ECO:0000313" key="7">
    <source>
        <dbReference type="Proteomes" id="UP000619033"/>
    </source>
</evidence>
<dbReference type="Gene3D" id="2.40.30.170">
    <property type="match status" value="1"/>
</dbReference>
<dbReference type="AlphaFoldDB" id="A0A8J7MQM8"/>
<comment type="caution">
    <text evidence="6">The sequence shown here is derived from an EMBL/GenBank/DDBJ whole genome shotgun (WGS) entry which is preliminary data.</text>
</comment>
<feature type="transmembrane region" description="Helical" evidence="3">
    <location>
        <begin position="27"/>
        <end position="45"/>
    </location>
</feature>
<evidence type="ECO:0000259" key="4">
    <source>
        <dbReference type="Pfam" id="PF25917"/>
    </source>
</evidence>
<dbReference type="InterPro" id="IPR050739">
    <property type="entry name" value="MFP"/>
</dbReference>